<accession>A0ABV1JF98</accession>
<feature type="domain" description="Glycosyltransferase 2-like" evidence="2">
    <location>
        <begin position="6"/>
        <end position="161"/>
    </location>
</feature>
<dbReference type="InterPro" id="IPR001173">
    <property type="entry name" value="Glyco_trans_2-like"/>
</dbReference>
<name>A0ABV1JF98_9ACTN</name>
<dbReference type="CDD" id="cd04179">
    <property type="entry name" value="DPM_DPG-synthase_like"/>
    <property type="match status" value="1"/>
</dbReference>
<protein>
    <submittedName>
        <fullName evidence="3">Glycosyltransferase family 2 protein</fullName>
    </submittedName>
</protein>
<sequence length="226" mass="25153">MKLLAIIPAYNEQDCIVGTVRELQRVAPTVDILVINDGSTDDTGKICRQEGFNFLDLPVNVGLSTGFQAGMKYADRHGYDCAIQFDADGQHRPEYIQPMLDALVSEGADIVIGSRFVSKKKGASARMAGSALISFLIKLTTGKKLFDPTSGMRMYNKRAIAEFVKRSDFGPEPDTLAFLIRKGFKVVEVQAEMRDRETGESYLSFSKSIMYMARAFVSITIVQWLR</sequence>
<evidence type="ECO:0000313" key="4">
    <source>
        <dbReference type="Proteomes" id="UP001487305"/>
    </source>
</evidence>
<keyword evidence="4" id="KW-1185">Reference proteome</keyword>
<dbReference type="Pfam" id="PF00535">
    <property type="entry name" value="Glycos_transf_2"/>
    <property type="match status" value="1"/>
</dbReference>
<dbReference type="Gene3D" id="3.90.550.10">
    <property type="entry name" value="Spore Coat Polysaccharide Biosynthesis Protein SpsA, Chain A"/>
    <property type="match status" value="1"/>
</dbReference>
<proteinExistence type="inferred from homology"/>
<evidence type="ECO:0000256" key="1">
    <source>
        <dbReference type="ARBA" id="ARBA00006739"/>
    </source>
</evidence>
<gene>
    <name evidence="3" type="ORF">AAA083_07140</name>
</gene>
<dbReference type="Proteomes" id="UP001487305">
    <property type="component" value="Unassembled WGS sequence"/>
</dbReference>
<evidence type="ECO:0000313" key="3">
    <source>
        <dbReference type="EMBL" id="MEQ3362747.1"/>
    </source>
</evidence>
<dbReference type="InterPro" id="IPR050256">
    <property type="entry name" value="Glycosyltransferase_2"/>
</dbReference>
<dbReference type="RefSeq" id="WP_102376029.1">
    <property type="nucleotide sequence ID" value="NZ_DBFADM010000006.1"/>
</dbReference>
<comment type="caution">
    <text evidence="3">The sequence shown here is derived from an EMBL/GenBank/DDBJ whole genome shotgun (WGS) entry which is preliminary data.</text>
</comment>
<evidence type="ECO:0000259" key="2">
    <source>
        <dbReference type="Pfam" id="PF00535"/>
    </source>
</evidence>
<dbReference type="InterPro" id="IPR029044">
    <property type="entry name" value="Nucleotide-diphossugar_trans"/>
</dbReference>
<dbReference type="SUPFAM" id="SSF53448">
    <property type="entry name" value="Nucleotide-diphospho-sugar transferases"/>
    <property type="match status" value="1"/>
</dbReference>
<reference evidence="3 4" key="1">
    <citation type="submission" date="2024-04" db="EMBL/GenBank/DDBJ databases">
        <title>Human intestinal bacterial collection.</title>
        <authorList>
            <person name="Pauvert C."/>
            <person name="Hitch T.C.A."/>
            <person name="Clavel T."/>
        </authorList>
    </citation>
    <scope>NUCLEOTIDE SEQUENCE [LARGE SCALE GENOMIC DNA]</scope>
    <source>
        <strain evidence="3 4">CLA-KB-H42</strain>
    </source>
</reference>
<organism evidence="3 4">
    <name type="scientific">Raoultibacter massiliensis</name>
    <dbReference type="NCBI Taxonomy" id="1852371"/>
    <lineage>
        <taxon>Bacteria</taxon>
        <taxon>Bacillati</taxon>
        <taxon>Actinomycetota</taxon>
        <taxon>Coriobacteriia</taxon>
        <taxon>Eggerthellales</taxon>
        <taxon>Eggerthellaceae</taxon>
        <taxon>Raoultibacter</taxon>
    </lineage>
</organism>
<dbReference type="EMBL" id="JBBNOP010000005">
    <property type="protein sequence ID" value="MEQ3362747.1"/>
    <property type="molecule type" value="Genomic_DNA"/>
</dbReference>
<dbReference type="PANTHER" id="PTHR48090">
    <property type="entry name" value="UNDECAPRENYL-PHOSPHATE 4-DEOXY-4-FORMAMIDO-L-ARABINOSE TRANSFERASE-RELATED"/>
    <property type="match status" value="1"/>
</dbReference>
<comment type="similarity">
    <text evidence="1">Belongs to the glycosyltransferase 2 family.</text>
</comment>
<dbReference type="PANTHER" id="PTHR48090:SF7">
    <property type="entry name" value="RFBJ PROTEIN"/>
    <property type="match status" value="1"/>
</dbReference>